<feature type="region of interest" description="Disordered" evidence="1">
    <location>
        <begin position="216"/>
        <end position="245"/>
    </location>
</feature>
<dbReference type="PANTHER" id="PTHR33070">
    <property type="entry name" value="OS06G0725500 PROTEIN"/>
    <property type="match status" value="1"/>
</dbReference>
<proteinExistence type="predicted"/>
<sequence>MTVPLSPGRPAARSLMMAGGHVRSASVPCYTHPLLMDVDDQLLALRSWTSNPGQNPLSLAHVRALLCVLDELLHLPLAQGALVRGAAARADSLLDGFLVLADAFGTFLAALLALRQHAAELRAAVRRRDAAKLASAARAQRQVGKELEQLAAAAAREAARCARSSLASSTYGAPAELEIARTVAEAVNDTAAASASVFSEVGAVADAAAALASPASSSPKKRLPLVNASSRSKQQRSASEEQREAAALGKLQELEQCVGELESESEKIKQSMISCTPGTGYSTPSPYTNTSGCFTFAPSPQSSSRGLDLMSCRDGGEHSEKKLEYIKSLLHELAAFCRELRRRLRVAVTEKVVSSFTKYLECNNISPSRITPQDLMDMLQELFEG</sequence>
<dbReference type="GO" id="GO:0048367">
    <property type="term" value="P:shoot system development"/>
    <property type="evidence" value="ECO:0007669"/>
    <property type="project" value="InterPro"/>
</dbReference>
<gene>
    <name evidence="2" type="ORF">C2845_PM10G21760</name>
</gene>
<protein>
    <submittedName>
        <fullName evidence="2">Uncharacterized protein</fullName>
    </submittedName>
</protein>
<reference evidence="3" key="1">
    <citation type="journal article" date="2019" name="Nat. Commun.">
        <title>The genome of broomcorn millet.</title>
        <authorList>
            <person name="Zou C."/>
            <person name="Miki D."/>
            <person name="Li D."/>
            <person name="Tang Q."/>
            <person name="Xiao L."/>
            <person name="Rajput S."/>
            <person name="Deng P."/>
            <person name="Jia W."/>
            <person name="Huang R."/>
            <person name="Zhang M."/>
            <person name="Sun Y."/>
            <person name="Hu J."/>
            <person name="Fu X."/>
            <person name="Schnable P.S."/>
            <person name="Li F."/>
            <person name="Zhang H."/>
            <person name="Feng B."/>
            <person name="Zhu X."/>
            <person name="Liu R."/>
            <person name="Schnable J.C."/>
            <person name="Zhu J.-K."/>
            <person name="Zhang H."/>
        </authorList>
    </citation>
    <scope>NUCLEOTIDE SEQUENCE [LARGE SCALE GENOMIC DNA]</scope>
</reference>
<accession>A0A3L6PFE9</accession>
<dbReference type="AlphaFoldDB" id="A0A3L6PFE9"/>
<dbReference type="GO" id="GO:0048364">
    <property type="term" value="P:root development"/>
    <property type="evidence" value="ECO:0007669"/>
    <property type="project" value="InterPro"/>
</dbReference>
<dbReference type="InterPro" id="IPR004320">
    <property type="entry name" value="BPS1_pln"/>
</dbReference>
<comment type="caution">
    <text evidence="2">The sequence shown here is derived from an EMBL/GenBank/DDBJ whole genome shotgun (WGS) entry which is preliminary data.</text>
</comment>
<evidence type="ECO:0000256" key="1">
    <source>
        <dbReference type="SAM" id="MobiDB-lite"/>
    </source>
</evidence>
<evidence type="ECO:0000313" key="2">
    <source>
        <dbReference type="EMBL" id="RLM54835.1"/>
    </source>
</evidence>
<keyword evidence="3" id="KW-1185">Reference proteome</keyword>
<evidence type="ECO:0000313" key="3">
    <source>
        <dbReference type="Proteomes" id="UP000275267"/>
    </source>
</evidence>
<dbReference type="Proteomes" id="UP000275267">
    <property type="component" value="Unassembled WGS sequence"/>
</dbReference>
<name>A0A3L6PFE9_PANMI</name>
<dbReference type="STRING" id="4540.A0A3L6PFE9"/>
<feature type="compositionally biased region" description="Low complexity" evidence="1">
    <location>
        <begin position="228"/>
        <end position="237"/>
    </location>
</feature>
<dbReference type="OrthoDB" id="784009at2759"/>
<organism evidence="2 3">
    <name type="scientific">Panicum miliaceum</name>
    <name type="common">Proso millet</name>
    <name type="synonym">Broomcorn millet</name>
    <dbReference type="NCBI Taxonomy" id="4540"/>
    <lineage>
        <taxon>Eukaryota</taxon>
        <taxon>Viridiplantae</taxon>
        <taxon>Streptophyta</taxon>
        <taxon>Embryophyta</taxon>
        <taxon>Tracheophyta</taxon>
        <taxon>Spermatophyta</taxon>
        <taxon>Magnoliopsida</taxon>
        <taxon>Liliopsida</taxon>
        <taxon>Poales</taxon>
        <taxon>Poaceae</taxon>
        <taxon>PACMAD clade</taxon>
        <taxon>Panicoideae</taxon>
        <taxon>Panicodae</taxon>
        <taxon>Paniceae</taxon>
        <taxon>Panicinae</taxon>
        <taxon>Panicum</taxon>
        <taxon>Panicum sect. Panicum</taxon>
    </lineage>
</organism>
<dbReference type="Pfam" id="PF03087">
    <property type="entry name" value="BPS1"/>
    <property type="match status" value="1"/>
</dbReference>
<dbReference type="PANTHER" id="PTHR33070:SF55">
    <property type="entry name" value="OS06G0725800 PROTEIN"/>
    <property type="match status" value="1"/>
</dbReference>
<dbReference type="EMBL" id="PQIB02000018">
    <property type="protein sequence ID" value="RLM54835.1"/>
    <property type="molecule type" value="Genomic_DNA"/>
</dbReference>